<feature type="transmembrane region" description="Helical" evidence="1">
    <location>
        <begin position="55"/>
        <end position="77"/>
    </location>
</feature>
<name>A0AAV3SNB3_HALDO</name>
<dbReference type="GO" id="GO:0004175">
    <property type="term" value="F:endopeptidase activity"/>
    <property type="evidence" value="ECO:0007669"/>
    <property type="project" value="UniProtKB-ARBA"/>
</dbReference>
<evidence type="ECO:0000313" key="3">
    <source>
        <dbReference type="EMBL" id="GAA0476570.1"/>
    </source>
</evidence>
<dbReference type="GeneID" id="71760445"/>
<keyword evidence="1" id="KW-0472">Membrane</keyword>
<protein>
    <submittedName>
        <fullName evidence="4">CPBP family intramembrane metalloprotease</fullName>
    </submittedName>
</protein>
<feature type="transmembrane region" description="Helical" evidence="1">
    <location>
        <begin position="208"/>
        <end position="226"/>
    </location>
</feature>
<organism evidence="3 6">
    <name type="scientific">Halococcus dombrowskii</name>
    <dbReference type="NCBI Taxonomy" id="179637"/>
    <lineage>
        <taxon>Archaea</taxon>
        <taxon>Methanobacteriati</taxon>
        <taxon>Methanobacteriota</taxon>
        <taxon>Stenosarchaea group</taxon>
        <taxon>Halobacteria</taxon>
        <taxon>Halobacteriales</taxon>
        <taxon>Halococcaceae</taxon>
        <taxon>Halococcus</taxon>
    </lineage>
</organism>
<reference evidence="3" key="3">
    <citation type="submission" date="2023-12" db="EMBL/GenBank/DDBJ databases">
        <authorList>
            <person name="Sun Q."/>
            <person name="Inoue M."/>
        </authorList>
    </citation>
    <scope>NUCLEOTIDE SEQUENCE</scope>
    <source>
        <strain evidence="3">JCM 12289</strain>
    </source>
</reference>
<sequence length="263" mass="27523">MASEHAAAGGNDWRDYLLAVSVALGLAAGGFLFAQLLAVPLTLGLLALDLPIEGAVSYTLTTLLQGAAFVSFILGYMRYSDSPRLLDIRWPSLSRPRRTLRDIGWVVVGFVVLLLAAQGVSLVLDQFGFAPGTNRIESAARAQPLLALSLVVLSFVATGPGEETLFRGGVQGVLRRVFSPAGAVVGSSALFGLAHVTALVAASGAAGVWGYVVSTFVLGLVLGTLYEYTDNLLVPIIVHGGYNALLFAQLYLVETSGLGFLSP</sequence>
<dbReference type="KEGG" id="hdo:MUK72_01315"/>
<dbReference type="EMBL" id="BAAADN010000089">
    <property type="protein sequence ID" value="GAA0476570.1"/>
    <property type="molecule type" value="Genomic_DNA"/>
</dbReference>
<dbReference type="PANTHER" id="PTHR43592">
    <property type="entry name" value="CAAX AMINO TERMINAL PROTEASE"/>
    <property type="match status" value="1"/>
</dbReference>
<feature type="transmembrane region" description="Helical" evidence="1">
    <location>
        <begin position="232"/>
        <end position="253"/>
    </location>
</feature>
<reference evidence="4" key="2">
    <citation type="submission" date="2022-04" db="EMBL/GenBank/DDBJ databases">
        <title>Sequencing and genomic assembly of Halococcus dombrowskii.</title>
        <authorList>
            <person name="Lim S.W."/>
            <person name="MacLea K.S."/>
        </authorList>
    </citation>
    <scope>NUCLEOTIDE SEQUENCE</scope>
    <source>
        <strain evidence="4">H4</strain>
    </source>
</reference>
<reference evidence="3" key="1">
    <citation type="journal article" date="2014" name="Int. J. Syst. Evol. Microbiol.">
        <title>Complete genome sequence of Corynebacterium casei LMG S-19264T (=DSM 44701T), isolated from a smear-ripened cheese.</title>
        <authorList>
            <consortium name="US DOE Joint Genome Institute (JGI-PGF)"/>
            <person name="Walter F."/>
            <person name="Albersmeier A."/>
            <person name="Kalinowski J."/>
            <person name="Ruckert C."/>
        </authorList>
    </citation>
    <scope>NUCLEOTIDE SEQUENCE</scope>
    <source>
        <strain evidence="3">JCM 12289</strain>
    </source>
</reference>
<evidence type="ECO:0000313" key="5">
    <source>
        <dbReference type="Proteomes" id="UP000830542"/>
    </source>
</evidence>
<feature type="transmembrane region" description="Helical" evidence="1">
    <location>
        <begin position="181"/>
        <end position="201"/>
    </location>
</feature>
<keyword evidence="5" id="KW-1185">Reference proteome</keyword>
<feature type="transmembrane region" description="Helical" evidence="1">
    <location>
        <begin position="16"/>
        <end position="48"/>
    </location>
</feature>
<dbReference type="AlphaFoldDB" id="A0AAV3SNB3"/>
<keyword evidence="4" id="KW-0378">Hydrolase</keyword>
<evidence type="ECO:0000313" key="6">
    <source>
        <dbReference type="Proteomes" id="UP001500962"/>
    </source>
</evidence>
<dbReference type="Proteomes" id="UP001500962">
    <property type="component" value="Unassembled WGS sequence"/>
</dbReference>
<evidence type="ECO:0000259" key="2">
    <source>
        <dbReference type="Pfam" id="PF02517"/>
    </source>
</evidence>
<keyword evidence="1" id="KW-1133">Transmembrane helix</keyword>
<dbReference type="Proteomes" id="UP000830542">
    <property type="component" value="Chromosome"/>
</dbReference>
<dbReference type="GO" id="GO:0080120">
    <property type="term" value="P:CAAX-box protein maturation"/>
    <property type="evidence" value="ECO:0007669"/>
    <property type="project" value="UniProtKB-ARBA"/>
</dbReference>
<keyword evidence="4" id="KW-0482">Metalloprotease</keyword>
<evidence type="ECO:0000256" key="1">
    <source>
        <dbReference type="SAM" id="Phobius"/>
    </source>
</evidence>
<gene>
    <name evidence="3" type="ORF">GCM10008985_36090</name>
    <name evidence="4" type="ORF">MUK72_01315</name>
</gene>
<dbReference type="GO" id="GO:0008237">
    <property type="term" value="F:metallopeptidase activity"/>
    <property type="evidence" value="ECO:0007669"/>
    <property type="project" value="UniProtKB-KW"/>
</dbReference>
<dbReference type="InterPro" id="IPR003675">
    <property type="entry name" value="Rce1/LyrA-like_dom"/>
</dbReference>
<dbReference type="RefSeq" id="WP_244703030.1">
    <property type="nucleotide sequence ID" value="NZ_BAAADN010000089.1"/>
</dbReference>
<dbReference type="Pfam" id="PF02517">
    <property type="entry name" value="Rce1-like"/>
    <property type="match status" value="1"/>
</dbReference>
<dbReference type="PANTHER" id="PTHR43592:SF15">
    <property type="entry name" value="CAAX AMINO TERMINAL PROTEASE FAMILY PROTEIN"/>
    <property type="match status" value="1"/>
</dbReference>
<keyword evidence="4" id="KW-0645">Protease</keyword>
<feature type="domain" description="CAAX prenyl protease 2/Lysostaphin resistance protein A-like" evidence="2">
    <location>
        <begin position="147"/>
        <end position="245"/>
    </location>
</feature>
<feature type="transmembrane region" description="Helical" evidence="1">
    <location>
        <begin position="145"/>
        <end position="161"/>
    </location>
</feature>
<dbReference type="EMBL" id="CP095005">
    <property type="protein sequence ID" value="UOO95364.1"/>
    <property type="molecule type" value="Genomic_DNA"/>
</dbReference>
<feature type="transmembrane region" description="Helical" evidence="1">
    <location>
        <begin position="103"/>
        <end position="124"/>
    </location>
</feature>
<accession>A0AAV3SNB3</accession>
<proteinExistence type="predicted"/>
<evidence type="ECO:0000313" key="4">
    <source>
        <dbReference type="EMBL" id="UOO95364.1"/>
    </source>
</evidence>
<keyword evidence="1" id="KW-0812">Transmembrane</keyword>